<feature type="signal peptide" evidence="1">
    <location>
        <begin position="1"/>
        <end position="41"/>
    </location>
</feature>
<dbReference type="CDD" id="cd05121">
    <property type="entry name" value="ABC1_ADCK3-like"/>
    <property type="match status" value="1"/>
</dbReference>
<protein>
    <recommendedName>
        <fullName evidence="2">ABC1 atypical kinase-like domain-containing protein</fullName>
    </recommendedName>
</protein>
<organism evidence="3 4">
    <name type="scientific">Aureococcus anophagefferens</name>
    <name type="common">Harmful bloom alga</name>
    <dbReference type="NCBI Taxonomy" id="44056"/>
    <lineage>
        <taxon>Eukaryota</taxon>
        <taxon>Sar</taxon>
        <taxon>Stramenopiles</taxon>
        <taxon>Ochrophyta</taxon>
        <taxon>Pelagophyceae</taxon>
        <taxon>Pelagomonadales</taxon>
        <taxon>Pelagomonadaceae</taxon>
        <taxon>Aureococcus</taxon>
    </lineage>
</organism>
<feature type="domain" description="ABC1 atypical kinase-like" evidence="2">
    <location>
        <begin position="174"/>
        <end position="429"/>
    </location>
</feature>
<dbReference type="InterPro" id="IPR004147">
    <property type="entry name" value="ABC1_dom"/>
</dbReference>
<reference evidence="3 4" key="1">
    <citation type="submission" date="2024-03" db="EMBL/GenBank/DDBJ databases">
        <title>Aureococcus anophagefferens CCMP1851 and Kratosvirus quantuckense: Draft genome of a second virus-susceptible host strain in the model system.</title>
        <authorList>
            <person name="Chase E."/>
            <person name="Truchon A.R."/>
            <person name="Schepens W."/>
            <person name="Wilhelm S.W."/>
        </authorList>
    </citation>
    <scope>NUCLEOTIDE SEQUENCE [LARGE SCALE GENOMIC DNA]</scope>
    <source>
        <strain evidence="3 4">CCMP1851</strain>
    </source>
</reference>
<proteinExistence type="predicted"/>
<comment type="caution">
    <text evidence="3">The sequence shown here is derived from an EMBL/GenBank/DDBJ whole genome shotgun (WGS) entry which is preliminary data.</text>
</comment>
<dbReference type="Pfam" id="PF03109">
    <property type="entry name" value="ABC1"/>
    <property type="match status" value="1"/>
</dbReference>
<keyword evidence="1" id="KW-0732">Signal</keyword>
<dbReference type="EMBL" id="JBBJCI010000032">
    <property type="protein sequence ID" value="KAK7254136.1"/>
    <property type="molecule type" value="Genomic_DNA"/>
</dbReference>
<evidence type="ECO:0000313" key="3">
    <source>
        <dbReference type="EMBL" id="KAK7254136.1"/>
    </source>
</evidence>
<evidence type="ECO:0000259" key="2">
    <source>
        <dbReference type="Pfam" id="PF03109"/>
    </source>
</evidence>
<feature type="chain" id="PRO_5047289845" description="ABC1 atypical kinase-like domain-containing protein" evidence="1">
    <location>
        <begin position="42"/>
        <end position="543"/>
    </location>
</feature>
<dbReference type="PANTHER" id="PTHR43173">
    <property type="entry name" value="ABC1 FAMILY PROTEIN"/>
    <property type="match status" value="1"/>
</dbReference>
<dbReference type="InterPro" id="IPR051130">
    <property type="entry name" value="Mito_struct-func_regulator"/>
</dbReference>
<accession>A0ABR1GDI2</accession>
<dbReference type="Proteomes" id="UP001363151">
    <property type="component" value="Unassembled WGS sequence"/>
</dbReference>
<dbReference type="SUPFAM" id="SSF56112">
    <property type="entry name" value="Protein kinase-like (PK-like)"/>
    <property type="match status" value="1"/>
</dbReference>
<dbReference type="PANTHER" id="PTHR43173:SF12">
    <property type="entry name" value="PROTEIN KINASE SUPERFAMILY PROTEIN"/>
    <property type="match status" value="1"/>
</dbReference>
<name>A0ABR1GDI2_AURAN</name>
<keyword evidence="4" id="KW-1185">Reference proteome</keyword>
<gene>
    <name evidence="3" type="ORF">SO694_00008311</name>
</gene>
<dbReference type="InterPro" id="IPR011009">
    <property type="entry name" value="Kinase-like_dom_sf"/>
</dbReference>
<evidence type="ECO:0000256" key="1">
    <source>
        <dbReference type="SAM" id="SignalP"/>
    </source>
</evidence>
<evidence type="ECO:0000313" key="4">
    <source>
        <dbReference type="Proteomes" id="UP001363151"/>
    </source>
</evidence>
<sequence>MTACKIQHAQSGMMTTPLNTRCRQLMRPLLLLLVTARCSDALAPPRRFGGLGASAAGDDGGRAWLAAVPPLLRKKRTLAAVAVAGAASQRPVRRSARFECGLARIGLCYGRFLAETRLLRRERELDAVHEATALRLEKLVVDMKGAYVKSAQLISTAFPELLPDAWVRRLELMVDDAPPRPWTTTKRVLERELERPVGELFRAFDEVPVGAASIGQVHRAVVRATNETVAVKVMFPGGRRLILSDLANVRRVLRVVKPALLPAVDEFRERVSGEFDYAEEARRMDACAAFVERNGPKRVTIPRSKRALTTEKVLTMDWLAGRSLRDELERRAAAAERTRFAPLRLWRYVALRHAASSALRDVAAAQGAMIFSPDCGFSADPHPGNVMLLEDGRIALIDYGCYLRFSADERRTLADLYVALERRDEPEIVATLTDMGFVSRHMNETLMLAFATQCFDVDVVDASPYAFLVELEQYDTVVQIPKSYMLVTRVSLLLRGLGARVGCGKLSMAKLWKREARKAQRSLPTRSMVARRADTVANTAGLV</sequence>